<feature type="transmembrane region" description="Helical" evidence="2">
    <location>
        <begin position="61"/>
        <end position="82"/>
    </location>
</feature>
<keyword evidence="2" id="KW-1133">Transmembrane helix</keyword>
<dbReference type="EMBL" id="CM004480">
    <property type="protein sequence ID" value="OCT67817.1"/>
    <property type="molecule type" value="Genomic_DNA"/>
</dbReference>
<organism evidence="3 4">
    <name type="scientific">Xenopus laevis</name>
    <name type="common">African clawed frog</name>
    <dbReference type="NCBI Taxonomy" id="8355"/>
    <lineage>
        <taxon>Eukaryota</taxon>
        <taxon>Metazoa</taxon>
        <taxon>Chordata</taxon>
        <taxon>Craniata</taxon>
        <taxon>Vertebrata</taxon>
        <taxon>Euteleostomi</taxon>
        <taxon>Amphibia</taxon>
        <taxon>Batrachia</taxon>
        <taxon>Anura</taxon>
        <taxon>Pipoidea</taxon>
        <taxon>Pipidae</taxon>
        <taxon>Xenopodinae</taxon>
        <taxon>Xenopus</taxon>
        <taxon>Xenopus</taxon>
    </lineage>
</organism>
<dbReference type="Proteomes" id="UP000694892">
    <property type="component" value="Chromosome 8L"/>
</dbReference>
<dbReference type="AlphaFoldDB" id="A0A974H7J3"/>
<reference evidence="4" key="1">
    <citation type="journal article" date="2016" name="Nature">
        <title>Genome evolution in the allotetraploid frog Xenopus laevis.</title>
        <authorList>
            <person name="Session A.M."/>
            <person name="Uno Y."/>
            <person name="Kwon T."/>
            <person name="Chapman J.A."/>
            <person name="Toyoda A."/>
            <person name="Takahashi S."/>
            <person name="Fukui A."/>
            <person name="Hikosaka A."/>
            <person name="Suzuki A."/>
            <person name="Kondo M."/>
            <person name="van Heeringen S.J."/>
            <person name="Quigley I."/>
            <person name="Heinz S."/>
            <person name="Ogino H."/>
            <person name="Ochi H."/>
            <person name="Hellsten U."/>
            <person name="Lyons J.B."/>
            <person name="Simakov O."/>
            <person name="Putnam N."/>
            <person name="Stites J."/>
            <person name="Kuroki Y."/>
            <person name="Tanaka T."/>
            <person name="Michiue T."/>
            <person name="Watanabe M."/>
            <person name="Bogdanovic O."/>
            <person name="Lister R."/>
            <person name="Georgiou G."/>
            <person name="Paranjpe S.S."/>
            <person name="van Kruijsbergen I."/>
            <person name="Shu S."/>
            <person name="Carlson J."/>
            <person name="Kinoshita T."/>
            <person name="Ohta Y."/>
            <person name="Mawaribuchi S."/>
            <person name="Jenkins J."/>
            <person name="Grimwood J."/>
            <person name="Schmutz J."/>
            <person name="Mitros T."/>
            <person name="Mozaffari S.V."/>
            <person name="Suzuki Y."/>
            <person name="Haramoto Y."/>
            <person name="Yamamoto T.S."/>
            <person name="Takagi C."/>
            <person name="Heald R."/>
            <person name="Miller K."/>
            <person name="Haudenschild C."/>
            <person name="Kitzman J."/>
            <person name="Nakayama T."/>
            <person name="Izutsu Y."/>
            <person name="Robert J."/>
            <person name="Fortriede J."/>
            <person name="Burns K."/>
            <person name="Lotay V."/>
            <person name="Karimi K."/>
            <person name="Yasuoka Y."/>
            <person name="Dichmann D.S."/>
            <person name="Flajnik M.F."/>
            <person name="Houston D.W."/>
            <person name="Shendure J."/>
            <person name="DuPasquier L."/>
            <person name="Vize P.D."/>
            <person name="Zorn A.M."/>
            <person name="Ito M."/>
            <person name="Marcotte E.M."/>
            <person name="Wallingford J.B."/>
            <person name="Ito Y."/>
            <person name="Asashima M."/>
            <person name="Ueno N."/>
            <person name="Matsuda Y."/>
            <person name="Veenstra G.J."/>
            <person name="Fujiyama A."/>
            <person name="Harland R.M."/>
            <person name="Taira M."/>
            <person name="Rokhsar D.S."/>
        </authorList>
    </citation>
    <scope>NUCLEOTIDE SEQUENCE [LARGE SCALE GENOMIC DNA]</scope>
    <source>
        <strain evidence="4">J</strain>
    </source>
</reference>
<proteinExistence type="predicted"/>
<evidence type="ECO:0000256" key="1">
    <source>
        <dbReference type="SAM" id="MobiDB-lite"/>
    </source>
</evidence>
<protein>
    <submittedName>
        <fullName evidence="3">Uncharacterized protein</fullName>
    </submittedName>
</protein>
<keyword evidence="2" id="KW-0472">Membrane</keyword>
<accession>A0A974H7J3</accession>
<gene>
    <name evidence="3" type="ORF">XELAEV_18039121mg</name>
</gene>
<name>A0A974H7J3_XENLA</name>
<evidence type="ECO:0000313" key="3">
    <source>
        <dbReference type="EMBL" id="OCT67817.1"/>
    </source>
</evidence>
<evidence type="ECO:0000313" key="4">
    <source>
        <dbReference type="Proteomes" id="UP000694892"/>
    </source>
</evidence>
<keyword evidence="2" id="KW-0812">Transmembrane</keyword>
<evidence type="ECO:0000256" key="2">
    <source>
        <dbReference type="SAM" id="Phobius"/>
    </source>
</evidence>
<feature type="region of interest" description="Disordered" evidence="1">
    <location>
        <begin position="1"/>
        <end position="28"/>
    </location>
</feature>
<sequence>MDSNSSDSDDPSSPLLPPSSSTGEDDEDAFEILSRTTQSPDLLPWEQRSLKTKIMHVADRIFLIFLAVFLLVLFGEIMYIVYHAVPWAELSQALKNQLLLQDEGEEELDL</sequence>